<dbReference type="PANTHER" id="PTHR31791:SF70">
    <property type="entry name" value="FRIGIDA-LIKE PROTEIN"/>
    <property type="match status" value="1"/>
</dbReference>
<keyword evidence="5" id="KW-0862">Zinc</keyword>
<feature type="region of interest" description="Disordered" evidence="8">
    <location>
        <begin position="285"/>
        <end position="318"/>
    </location>
</feature>
<keyword evidence="4 6" id="KW-0287">Flowering</keyword>
<feature type="compositionally biased region" description="Polar residues" evidence="8">
    <location>
        <begin position="473"/>
        <end position="492"/>
    </location>
</feature>
<keyword evidence="11" id="KW-1185">Reference proteome</keyword>
<name>A0A2P6SNL8_ROSCH</name>
<protein>
    <recommendedName>
        <fullName evidence="6">FRIGIDA-like protein</fullName>
    </recommendedName>
</protein>
<dbReference type="InterPro" id="IPR012474">
    <property type="entry name" value="Frigida"/>
</dbReference>
<keyword evidence="7" id="KW-0175">Coiled coil</keyword>
<comment type="caution">
    <text evidence="10">The sequence shown here is derived from an EMBL/GenBank/DDBJ whole genome shotgun (WGS) entry which is preliminary data.</text>
</comment>
<evidence type="ECO:0000256" key="5">
    <source>
        <dbReference type="PROSITE-ProRule" id="PRU00047"/>
    </source>
</evidence>
<dbReference type="GO" id="GO:0003676">
    <property type="term" value="F:nucleic acid binding"/>
    <property type="evidence" value="ECO:0007669"/>
    <property type="project" value="InterPro"/>
</dbReference>
<dbReference type="InterPro" id="IPR001878">
    <property type="entry name" value="Znf_CCHC"/>
</dbReference>
<dbReference type="Proteomes" id="UP000238479">
    <property type="component" value="Chromosome 1"/>
</dbReference>
<sequence>MDSDLEGIEARESRLRNAYESAHAQASSILRFTVQWKELEEHIEYTKGLFKARFEEVRNREREIGVKEKEMAEEEVKFKAERDSKAKDLHRIQRMVEEKQKEIDGMEKRFSEVEDLVREKELDCKLVRKCIEEGQRKLGSVEEQIRVKGMQLKYVQGLVEKQWKEHDLKEEKIRAMEKKEKDFSLLEKSMEEWAGRHEAKEMELRRWVEKLEGQEREVGSKIDEVNLIDKKVHECLKEVQLKEQKLYSLEKSLHVQSCGLQKKERELEIKQEQVDLDVVRKSTKVHSQTLKSKENSHQLEVEESEDTIPSANNGNRDGRGLQLLMNQHLRRNDLMLKEIDDTLQRSSDPAKLLLDAMHGFYPSYSAVENNKFELTVIRRSCNFLLRELKRVSPNITPQLRGEAMTLAAEWKAKMHTDNWLEVLGLLLLLAAYDLSSTYDVKELESLVGIVAQHNYDTAELCLALGIGDKAPDQDTQGQSTSKRNTSSNNCSPDNKIEKRADSPLANIQQTTTTNTDLPNLQVLPNEHLSTGNPLMIPAVTDGSCQSLVGLAGKVVAAGLVQELIANKQLLQAVVFSCTLKLTDMFPPVPLLKECAEGAIRNGSKAVKDLKDVIRCIKDYNLESEYPSKDIELQLQKLESLIVDREAACLDAKPVKQQAKKKRWRKRDSSTYVSDFQPPQSAKKKHIKCYHCNELGHVQSNCPQRC</sequence>
<dbReference type="Gramene" id="PRQ60295">
    <property type="protein sequence ID" value="PRQ60295"/>
    <property type="gene ID" value="RchiOBHm_Chr1g0379641"/>
</dbReference>
<reference evidence="10 11" key="1">
    <citation type="journal article" date="2018" name="Nat. Genet.">
        <title>The Rosa genome provides new insights in the design of modern roses.</title>
        <authorList>
            <person name="Bendahmane M."/>
        </authorList>
    </citation>
    <scope>NUCLEOTIDE SEQUENCE [LARGE SCALE GENOMIC DNA]</scope>
    <source>
        <strain evidence="11">cv. Old Blush</strain>
    </source>
</reference>
<dbReference type="SMART" id="SM00343">
    <property type="entry name" value="ZnF_C2HC"/>
    <property type="match status" value="1"/>
</dbReference>
<feature type="compositionally biased region" description="Basic and acidic residues" evidence="8">
    <location>
        <begin position="291"/>
        <end position="300"/>
    </location>
</feature>
<dbReference type="GO" id="GO:0008270">
    <property type="term" value="F:zinc ion binding"/>
    <property type="evidence" value="ECO:0007669"/>
    <property type="project" value="UniProtKB-KW"/>
</dbReference>
<dbReference type="OMA" id="KENDEQS"/>
<proteinExistence type="inferred from homology"/>
<evidence type="ECO:0000256" key="8">
    <source>
        <dbReference type="SAM" id="MobiDB-lite"/>
    </source>
</evidence>
<keyword evidence="5" id="KW-0479">Metal-binding</keyword>
<comment type="similarity">
    <text evidence="1 6">Belongs to the Frigida family.</text>
</comment>
<evidence type="ECO:0000313" key="11">
    <source>
        <dbReference type="Proteomes" id="UP000238479"/>
    </source>
</evidence>
<dbReference type="GO" id="GO:0030154">
    <property type="term" value="P:cell differentiation"/>
    <property type="evidence" value="ECO:0007669"/>
    <property type="project" value="UniProtKB-KW"/>
</dbReference>
<dbReference type="EMBL" id="PDCK01000039">
    <property type="protein sequence ID" value="PRQ60295.1"/>
    <property type="molecule type" value="Genomic_DNA"/>
</dbReference>
<keyword evidence="3 6" id="KW-0221">Differentiation</keyword>
<dbReference type="PROSITE" id="PS50158">
    <property type="entry name" value="ZF_CCHC"/>
    <property type="match status" value="1"/>
</dbReference>
<dbReference type="GO" id="GO:0009908">
    <property type="term" value="P:flower development"/>
    <property type="evidence" value="ECO:0007669"/>
    <property type="project" value="UniProtKB-KW"/>
</dbReference>
<feature type="region of interest" description="Disordered" evidence="8">
    <location>
        <begin position="472"/>
        <end position="506"/>
    </location>
</feature>
<dbReference type="Pfam" id="PF07899">
    <property type="entry name" value="Frigida"/>
    <property type="match status" value="2"/>
</dbReference>
<accession>A0A2P6SNL8</accession>
<evidence type="ECO:0000259" key="9">
    <source>
        <dbReference type="PROSITE" id="PS50158"/>
    </source>
</evidence>
<keyword evidence="2 6" id="KW-0217">Developmental protein</keyword>
<gene>
    <name evidence="10" type="ORF">RchiOBHm_Chr1g0379641</name>
</gene>
<dbReference type="InterPro" id="IPR036875">
    <property type="entry name" value="Znf_CCHC_sf"/>
</dbReference>
<dbReference type="PANTHER" id="PTHR31791">
    <property type="entry name" value="FRIGIDA-LIKE PROTEIN 3-RELATED"/>
    <property type="match status" value="1"/>
</dbReference>
<dbReference type="Pfam" id="PF00098">
    <property type="entry name" value="zf-CCHC"/>
    <property type="match status" value="1"/>
</dbReference>
<evidence type="ECO:0000256" key="2">
    <source>
        <dbReference type="ARBA" id="ARBA00022473"/>
    </source>
</evidence>
<evidence type="ECO:0000256" key="6">
    <source>
        <dbReference type="RuleBase" id="RU364012"/>
    </source>
</evidence>
<keyword evidence="5" id="KW-0863">Zinc-finger</keyword>
<evidence type="ECO:0000256" key="7">
    <source>
        <dbReference type="SAM" id="Coils"/>
    </source>
</evidence>
<dbReference type="OrthoDB" id="1153725at2759"/>
<feature type="domain" description="CCHC-type" evidence="9">
    <location>
        <begin position="687"/>
        <end position="703"/>
    </location>
</feature>
<evidence type="ECO:0000256" key="4">
    <source>
        <dbReference type="ARBA" id="ARBA00023089"/>
    </source>
</evidence>
<organism evidence="10 11">
    <name type="scientific">Rosa chinensis</name>
    <name type="common">China rose</name>
    <dbReference type="NCBI Taxonomy" id="74649"/>
    <lineage>
        <taxon>Eukaryota</taxon>
        <taxon>Viridiplantae</taxon>
        <taxon>Streptophyta</taxon>
        <taxon>Embryophyta</taxon>
        <taxon>Tracheophyta</taxon>
        <taxon>Spermatophyta</taxon>
        <taxon>Magnoliopsida</taxon>
        <taxon>eudicotyledons</taxon>
        <taxon>Gunneridae</taxon>
        <taxon>Pentapetalae</taxon>
        <taxon>rosids</taxon>
        <taxon>fabids</taxon>
        <taxon>Rosales</taxon>
        <taxon>Rosaceae</taxon>
        <taxon>Rosoideae</taxon>
        <taxon>Rosoideae incertae sedis</taxon>
        <taxon>Rosa</taxon>
    </lineage>
</organism>
<evidence type="ECO:0000256" key="1">
    <source>
        <dbReference type="ARBA" id="ARBA00008956"/>
    </source>
</evidence>
<dbReference type="AlphaFoldDB" id="A0A2P6SNL8"/>
<evidence type="ECO:0000256" key="3">
    <source>
        <dbReference type="ARBA" id="ARBA00022782"/>
    </source>
</evidence>
<feature type="coiled-coil region" evidence="7">
    <location>
        <begin position="89"/>
        <end position="123"/>
    </location>
</feature>
<evidence type="ECO:0000313" key="10">
    <source>
        <dbReference type="EMBL" id="PRQ60295.1"/>
    </source>
</evidence>
<dbReference type="SUPFAM" id="SSF57756">
    <property type="entry name" value="Retrovirus zinc finger-like domains"/>
    <property type="match status" value="1"/>
</dbReference>